<dbReference type="EMBL" id="JAAWVT010000001">
    <property type="protein sequence ID" value="NKG19639.1"/>
    <property type="molecule type" value="Genomic_DNA"/>
</dbReference>
<evidence type="ECO:0000313" key="8">
    <source>
        <dbReference type="Proteomes" id="UP000746595"/>
    </source>
</evidence>
<dbReference type="InterPro" id="IPR030678">
    <property type="entry name" value="Peptide/Ni-bd"/>
</dbReference>
<dbReference type="RefSeq" id="WP_168150566.1">
    <property type="nucleotide sequence ID" value="NZ_JAAWVT010000001.1"/>
</dbReference>
<evidence type="ECO:0000256" key="3">
    <source>
        <dbReference type="ARBA" id="ARBA00022448"/>
    </source>
</evidence>
<evidence type="ECO:0000313" key="7">
    <source>
        <dbReference type="EMBL" id="NKG19639.1"/>
    </source>
</evidence>
<dbReference type="InterPro" id="IPR000914">
    <property type="entry name" value="SBP_5_dom"/>
</dbReference>
<sequence>MNYVRPKATRLFSAAAAVAAALVLAGCAPASPAPESGSEAGTPVTGGTLVYASGDAEPTCLDPHVGGNYPQALVASQYLETLYTKDASGQLIPWLAEDSTVSEDGLLRTLKIREGISFTDGTALDAAAVKANFEHLLDPETASSTGFLALGKIASMKVVNTTTLELTLSTPDSSLLESFSMPWVAIESPTALKRSQEDNCAAPVGTGPFKVESWKKQDAVNLVRNADYVQPVATEGHDGAAYLDAITWRFIPEAATRYAALQSGEVQIIDNAQPDTIAAAAKTQTIKHLDAPRPGASNRIELNSSKAPFNDASVREAFIHAVNVDASIDSLFFGTAPRSYSPLSSAEPLAYSAESLFAYDPAKASELLDAAGWSERDAEGYRVKDGTRLTLTFPVSTSQSIPAEQSLFEQLQATAKESGFDVKIKLLDLSSWYGELFKNDYNLVSAPYTKVGPSVLSVLFHSDSTIPAPSGYFANLSQVKDPSLDALLDTAGSTKDEAERKDLYSQAQKKVLEGYYLLPLYDQQNHFLYSEKLRNVGATTAVATPTFFDSWLAN</sequence>
<evidence type="ECO:0000256" key="1">
    <source>
        <dbReference type="ARBA" id="ARBA00004196"/>
    </source>
</evidence>
<keyword evidence="3" id="KW-0813">Transport</keyword>
<comment type="similarity">
    <text evidence="2">Belongs to the bacterial solute-binding protein 5 family.</text>
</comment>
<dbReference type="PROSITE" id="PS51257">
    <property type="entry name" value="PROKAR_LIPOPROTEIN"/>
    <property type="match status" value="1"/>
</dbReference>
<dbReference type="PANTHER" id="PTHR30290">
    <property type="entry name" value="PERIPLASMIC BINDING COMPONENT OF ABC TRANSPORTER"/>
    <property type="match status" value="1"/>
</dbReference>
<dbReference type="CDD" id="cd08492">
    <property type="entry name" value="PBP2_NikA_DppA_OppA_like_15"/>
    <property type="match status" value="1"/>
</dbReference>
<protein>
    <submittedName>
        <fullName evidence="7">ABC transporter substrate-binding protein</fullName>
    </submittedName>
</protein>
<dbReference type="Gene3D" id="3.10.105.10">
    <property type="entry name" value="Dipeptide-binding Protein, Domain 3"/>
    <property type="match status" value="1"/>
</dbReference>
<accession>A0ABX1G0S1</accession>
<keyword evidence="4 5" id="KW-0732">Signal</keyword>
<comment type="caution">
    <text evidence="7">The sequence shown here is derived from an EMBL/GenBank/DDBJ whole genome shotgun (WGS) entry which is preliminary data.</text>
</comment>
<evidence type="ECO:0000259" key="6">
    <source>
        <dbReference type="Pfam" id="PF00496"/>
    </source>
</evidence>
<organism evidence="7 8">
    <name type="scientific">Paeniglutamicibacter terrestris</name>
    <dbReference type="NCBI Taxonomy" id="2723403"/>
    <lineage>
        <taxon>Bacteria</taxon>
        <taxon>Bacillati</taxon>
        <taxon>Actinomycetota</taxon>
        <taxon>Actinomycetes</taxon>
        <taxon>Micrococcales</taxon>
        <taxon>Micrococcaceae</taxon>
        <taxon>Paeniglutamicibacter</taxon>
    </lineage>
</organism>
<name>A0ABX1G0S1_9MICC</name>
<dbReference type="PANTHER" id="PTHR30290:SF10">
    <property type="entry name" value="PERIPLASMIC OLIGOPEPTIDE-BINDING PROTEIN-RELATED"/>
    <property type="match status" value="1"/>
</dbReference>
<proteinExistence type="inferred from homology"/>
<feature type="chain" id="PRO_5047425809" evidence="5">
    <location>
        <begin position="31"/>
        <end position="554"/>
    </location>
</feature>
<dbReference type="Proteomes" id="UP000746595">
    <property type="component" value="Unassembled WGS sequence"/>
</dbReference>
<dbReference type="Pfam" id="PF00496">
    <property type="entry name" value="SBP_bac_5"/>
    <property type="match status" value="1"/>
</dbReference>
<dbReference type="Gene3D" id="3.40.190.10">
    <property type="entry name" value="Periplasmic binding protein-like II"/>
    <property type="match status" value="1"/>
</dbReference>
<reference evidence="7 8" key="1">
    <citation type="submission" date="2020-04" db="EMBL/GenBank/DDBJ databases">
        <title>Paeniglutamicibacter sp. ANT13_2, a novel actinomycete isolated from sediment in Antarctica.</title>
        <authorList>
            <person name="Sakdapetsiri C."/>
            <person name="Pinyakong O."/>
        </authorList>
    </citation>
    <scope>NUCLEOTIDE SEQUENCE [LARGE SCALE GENOMIC DNA]</scope>
    <source>
        <strain evidence="7 8">ANT13_2</strain>
    </source>
</reference>
<dbReference type="SUPFAM" id="SSF53850">
    <property type="entry name" value="Periplasmic binding protein-like II"/>
    <property type="match status" value="1"/>
</dbReference>
<evidence type="ECO:0000256" key="4">
    <source>
        <dbReference type="ARBA" id="ARBA00022729"/>
    </source>
</evidence>
<evidence type="ECO:0000256" key="5">
    <source>
        <dbReference type="SAM" id="SignalP"/>
    </source>
</evidence>
<comment type="subcellular location">
    <subcellularLocation>
        <location evidence="1">Cell envelope</location>
    </subcellularLocation>
</comment>
<gene>
    <name evidence="7" type="ORF">HED64_02810</name>
</gene>
<feature type="signal peptide" evidence="5">
    <location>
        <begin position="1"/>
        <end position="30"/>
    </location>
</feature>
<feature type="domain" description="Solute-binding protein family 5" evidence="6">
    <location>
        <begin position="91"/>
        <end position="450"/>
    </location>
</feature>
<keyword evidence="8" id="KW-1185">Reference proteome</keyword>
<evidence type="ECO:0000256" key="2">
    <source>
        <dbReference type="ARBA" id="ARBA00005695"/>
    </source>
</evidence>
<dbReference type="PIRSF" id="PIRSF002741">
    <property type="entry name" value="MppA"/>
    <property type="match status" value="1"/>
</dbReference>
<dbReference type="InterPro" id="IPR039424">
    <property type="entry name" value="SBP_5"/>
</dbReference>